<feature type="chain" id="PRO_5047285381" description="Gfo/Idh/MocA-like oxidoreductase N-terminal domain-containing protein" evidence="2">
    <location>
        <begin position="17"/>
        <end position="397"/>
    </location>
</feature>
<evidence type="ECO:0000313" key="5">
    <source>
        <dbReference type="Proteomes" id="UP001363151"/>
    </source>
</evidence>
<evidence type="ECO:0000313" key="4">
    <source>
        <dbReference type="EMBL" id="KAK7234150.1"/>
    </source>
</evidence>
<dbReference type="InterPro" id="IPR036291">
    <property type="entry name" value="NAD(P)-bd_dom_sf"/>
</dbReference>
<evidence type="ECO:0000256" key="1">
    <source>
        <dbReference type="ARBA" id="ARBA00023002"/>
    </source>
</evidence>
<dbReference type="SUPFAM" id="SSF51735">
    <property type="entry name" value="NAD(P)-binding Rossmann-fold domains"/>
    <property type="match status" value="1"/>
</dbReference>
<accession>A0ABR1FNN5</accession>
<comment type="caution">
    <text evidence="4">The sequence shown here is derived from an EMBL/GenBank/DDBJ whole genome shotgun (WGS) entry which is preliminary data.</text>
</comment>
<dbReference type="Proteomes" id="UP001363151">
    <property type="component" value="Unassembled WGS sequence"/>
</dbReference>
<feature type="domain" description="Gfo/Idh/MocA-like oxidoreductase N-terminal" evidence="3">
    <location>
        <begin position="113"/>
        <end position="173"/>
    </location>
</feature>
<evidence type="ECO:0000256" key="2">
    <source>
        <dbReference type="SAM" id="SignalP"/>
    </source>
</evidence>
<proteinExistence type="predicted"/>
<dbReference type="Gene3D" id="3.40.50.720">
    <property type="entry name" value="NAD(P)-binding Rossmann-like Domain"/>
    <property type="match status" value="1"/>
</dbReference>
<dbReference type="Pfam" id="PF01408">
    <property type="entry name" value="GFO_IDH_MocA"/>
    <property type="match status" value="1"/>
</dbReference>
<gene>
    <name evidence="4" type="ORF">SO694_0042601</name>
</gene>
<dbReference type="PANTHER" id="PTHR42840">
    <property type="entry name" value="NAD(P)-BINDING ROSSMANN-FOLD SUPERFAMILY PROTEIN-RELATED"/>
    <property type="match status" value="1"/>
</dbReference>
<dbReference type="InterPro" id="IPR000683">
    <property type="entry name" value="Gfo/Idh/MocA-like_OxRdtase_N"/>
</dbReference>
<keyword evidence="2" id="KW-0732">Signal</keyword>
<keyword evidence="1" id="KW-0560">Oxidoreductase</keyword>
<name>A0ABR1FNN5_AURAN</name>
<sequence length="397" mass="41570">MATPKLLLALAASASALNPLRSVRNLFKPSRAAVAAPEGAKTNYAIVGCGLPSRGMGWFHGLQLVEGECPSGKLSDIVEPWFLGGGKDSDAGKQFAAECAGLSTSTWSGAAPGEPKLALIAGRTVDNPGFFQQALDSGATHILLEKPGAPTVGELESMAATAEKADVPVFMGFIKNIAPYFTQALDAYGKHPPVHPGSLVTLTSLNDYTEESLGECFERNAEGMLKNMAIHELALAATFFGMTADSIADVAVDAGNCDCRTIGSYTDFAKIDFTLTNKAGGKLRIVADRCGGDGCFASVADGSEVVFEAEMVDADRAARVAARQAEHPDWIGYLITQEDEYKDLKERCAAAALAGTFPEGVADIGVAVDALKLAEYLTPVLQKKLMSTGSYKASSSA</sequence>
<dbReference type="Gene3D" id="3.30.360.10">
    <property type="entry name" value="Dihydrodipicolinate Reductase, domain 2"/>
    <property type="match status" value="1"/>
</dbReference>
<protein>
    <recommendedName>
        <fullName evidence="3">Gfo/Idh/MocA-like oxidoreductase N-terminal domain-containing protein</fullName>
    </recommendedName>
</protein>
<evidence type="ECO:0000259" key="3">
    <source>
        <dbReference type="Pfam" id="PF01408"/>
    </source>
</evidence>
<organism evidence="4 5">
    <name type="scientific">Aureococcus anophagefferens</name>
    <name type="common">Harmful bloom alga</name>
    <dbReference type="NCBI Taxonomy" id="44056"/>
    <lineage>
        <taxon>Eukaryota</taxon>
        <taxon>Sar</taxon>
        <taxon>Stramenopiles</taxon>
        <taxon>Ochrophyta</taxon>
        <taxon>Pelagophyceae</taxon>
        <taxon>Pelagomonadales</taxon>
        <taxon>Pelagomonadaceae</taxon>
        <taxon>Aureococcus</taxon>
    </lineage>
</organism>
<dbReference type="PANTHER" id="PTHR42840:SF3">
    <property type="entry name" value="BINDING ROSSMANN FOLD OXIDOREDUCTASE, PUTATIVE (AFU_ORTHOLOGUE AFUA_2G10240)-RELATED"/>
    <property type="match status" value="1"/>
</dbReference>
<keyword evidence="5" id="KW-1185">Reference proteome</keyword>
<dbReference type="EMBL" id="JBBJCI010000345">
    <property type="protein sequence ID" value="KAK7234150.1"/>
    <property type="molecule type" value="Genomic_DNA"/>
</dbReference>
<feature type="signal peptide" evidence="2">
    <location>
        <begin position="1"/>
        <end position="16"/>
    </location>
</feature>
<reference evidence="4 5" key="1">
    <citation type="submission" date="2024-03" db="EMBL/GenBank/DDBJ databases">
        <title>Aureococcus anophagefferens CCMP1851 and Kratosvirus quantuckense: Draft genome of a second virus-susceptible host strain in the model system.</title>
        <authorList>
            <person name="Chase E."/>
            <person name="Truchon A.R."/>
            <person name="Schepens W."/>
            <person name="Wilhelm S.W."/>
        </authorList>
    </citation>
    <scope>NUCLEOTIDE SEQUENCE [LARGE SCALE GENOMIC DNA]</scope>
    <source>
        <strain evidence="4 5">CCMP1851</strain>
    </source>
</reference>